<dbReference type="Pfam" id="PF00293">
    <property type="entry name" value="NUDIX"/>
    <property type="match status" value="1"/>
</dbReference>
<gene>
    <name evidence="8" type="ordered locus">Pisl_0079</name>
</gene>
<dbReference type="GO" id="GO:0010945">
    <property type="term" value="F:coenzyme A diphosphatase activity"/>
    <property type="evidence" value="ECO:0007669"/>
    <property type="project" value="InterPro"/>
</dbReference>
<sequence length="157" mass="17437">MCLLRVNHAGGPDWAAVGVLLRSGKVLLIKRVERDGDPWSGHVAFPGGRWRPGEDLLGTAVREIEEEVSIQVTDVAGALPPFSPGNAPWLKVVPFIFTGWVGEPRPNPREVREARWVGRDELREITWGGEAAFETGGWIIWGLTYRILKKLIDCGLF</sequence>
<evidence type="ECO:0000313" key="8">
    <source>
        <dbReference type="EMBL" id="ABL87263.1"/>
    </source>
</evidence>
<dbReference type="SUPFAM" id="SSF55811">
    <property type="entry name" value="Nudix"/>
    <property type="match status" value="1"/>
</dbReference>
<dbReference type="STRING" id="384616.Pisl_0079"/>
<comment type="cofactor">
    <cofactor evidence="1">
        <name>Mn(2+)</name>
        <dbReference type="ChEBI" id="CHEBI:29035"/>
    </cofactor>
</comment>
<organism evidence="8 9">
    <name type="scientific">Pyrobaculum islandicum (strain DSM 4184 / JCM 9189 / GEO3)</name>
    <dbReference type="NCBI Taxonomy" id="384616"/>
    <lineage>
        <taxon>Archaea</taxon>
        <taxon>Thermoproteota</taxon>
        <taxon>Thermoprotei</taxon>
        <taxon>Thermoproteales</taxon>
        <taxon>Thermoproteaceae</taxon>
        <taxon>Pyrobaculum</taxon>
    </lineage>
</organism>
<dbReference type="Gene3D" id="3.90.79.10">
    <property type="entry name" value="Nucleoside Triphosphate Pyrophosphohydrolase"/>
    <property type="match status" value="1"/>
</dbReference>
<dbReference type="AlphaFoldDB" id="A1RQN1"/>
<proteinExistence type="predicted"/>
<dbReference type="RefSeq" id="WP_011761840.1">
    <property type="nucleotide sequence ID" value="NC_008701.1"/>
</dbReference>
<evidence type="ECO:0000256" key="1">
    <source>
        <dbReference type="ARBA" id="ARBA00001936"/>
    </source>
</evidence>
<dbReference type="PANTHER" id="PTHR12992:SF11">
    <property type="entry name" value="MITOCHONDRIAL COENZYME A DIPHOSPHATASE NUDT8"/>
    <property type="match status" value="1"/>
</dbReference>
<dbReference type="KEGG" id="pis:Pisl_0079"/>
<dbReference type="GO" id="GO:0046872">
    <property type="term" value="F:metal ion binding"/>
    <property type="evidence" value="ECO:0007669"/>
    <property type="project" value="UniProtKB-KW"/>
</dbReference>
<dbReference type="eggNOG" id="arCOG01072">
    <property type="taxonomic scope" value="Archaea"/>
</dbReference>
<dbReference type="PANTHER" id="PTHR12992">
    <property type="entry name" value="NUDIX HYDROLASE"/>
    <property type="match status" value="1"/>
</dbReference>
<keyword evidence="9" id="KW-1185">Reference proteome</keyword>
<keyword evidence="5" id="KW-0460">Magnesium</keyword>
<keyword evidence="3" id="KW-0479">Metal-binding</keyword>
<dbReference type="InterPro" id="IPR000086">
    <property type="entry name" value="NUDIX_hydrolase_dom"/>
</dbReference>
<dbReference type="GeneID" id="4617031"/>
<dbReference type="HOGENOM" id="CLU_040940_5_3_2"/>
<dbReference type="OrthoDB" id="40462at2157"/>
<dbReference type="CDD" id="cd03426">
    <property type="entry name" value="NUDIX_CoAse_Nudt7"/>
    <property type="match status" value="1"/>
</dbReference>
<dbReference type="Proteomes" id="UP000002595">
    <property type="component" value="Chromosome"/>
</dbReference>
<keyword evidence="4 8" id="KW-0378">Hydrolase</keyword>
<accession>A1RQN1</accession>
<evidence type="ECO:0000256" key="6">
    <source>
        <dbReference type="ARBA" id="ARBA00023211"/>
    </source>
</evidence>
<evidence type="ECO:0000259" key="7">
    <source>
        <dbReference type="PROSITE" id="PS51462"/>
    </source>
</evidence>
<evidence type="ECO:0000256" key="5">
    <source>
        <dbReference type="ARBA" id="ARBA00022842"/>
    </source>
</evidence>
<comment type="cofactor">
    <cofactor evidence="2">
        <name>Mg(2+)</name>
        <dbReference type="ChEBI" id="CHEBI:18420"/>
    </cofactor>
</comment>
<name>A1RQN1_PYRIL</name>
<feature type="domain" description="Nudix hydrolase" evidence="7">
    <location>
        <begin position="11"/>
        <end position="144"/>
    </location>
</feature>
<evidence type="ECO:0000256" key="2">
    <source>
        <dbReference type="ARBA" id="ARBA00001946"/>
    </source>
</evidence>
<evidence type="ECO:0000313" key="9">
    <source>
        <dbReference type="Proteomes" id="UP000002595"/>
    </source>
</evidence>
<reference evidence="8" key="1">
    <citation type="submission" date="2006-12" db="EMBL/GenBank/DDBJ databases">
        <title>Complete sequence of Pyrobaculum islandicum DSM 4184.</title>
        <authorList>
            <person name="Copeland A."/>
            <person name="Lucas S."/>
            <person name="Lapidus A."/>
            <person name="Barry K."/>
            <person name="Detter J.C."/>
            <person name="Glavina del Rio T."/>
            <person name="Dalin E."/>
            <person name="Tice H."/>
            <person name="Pitluck S."/>
            <person name="Meincke L."/>
            <person name="Brettin T."/>
            <person name="Bruce D."/>
            <person name="Han C."/>
            <person name="Tapia R."/>
            <person name="Gilna P."/>
            <person name="Schmutz J."/>
            <person name="Larimer F."/>
            <person name="Land M."/>
            <person name="Hauser L."/>
            <person name="Kyrpides N."/>
            <person name="Mikhailova N."/>
            <person name="Cozen A.E."/>
            <person name="Fitz-Gibbon S.T."/>
            <person name="House C.H."/>
            <person name="Saltikov C."/>
            <person name="Lowe T."/>
            <person name="Richardson P."/>
        </authorList>
    </citation>
    <scope>NUCLEOTIDE SEQUENCE [LARGE SCALE GENOMIC DNA]</scope>
    <source>
        <strain evidence="8">DSM 4184</strain>
    </source>
</reference>
<protein>
    <submittedName>
        <fullName evidence="8">NUDIX hydrolase</fullName>
    </submittedName>
</protein>
<evidence type="ECO:0000256" key="3">
    <source>
        <dbReference type="ARBA" id="ARBA00022723"/>
    </source>
</evidence>
<dbReference type="InterPro" id="IPR045121">
    <property type="entry name" value="CoAse"/>
</dbReference>
<keyword evidence="6" id="KW-0464">Manganese</keyword>
<evidence type="ECO:0000256" key="4">
    <source>
        <dbReference type="ARBA" id="ARBA00022801"/>
    </source>
</evidence>
<dbReference type="InterPro" id="IPR015797">
    <property type="entry name" value="NUDIX_hydrolase-like_dom_sf"/>
</dbReference>
<dbReference type="EMBL" id="CP000504">
    <property type="protein sequence ID" value="ABL87263.1"/>
    <property type="molecule type" value="Genomic_DNA"/>
</dbReference>
<dbReference type="PROSITE" id="PS51462">
    <property type="entry name" value="NUDIX"/>
    <property type="match status" value="1"/>
</dbReference>